<dbReference type="SUPFAM" id="SSF102645">
    <property type="entry name" value="CoaB-like"/>
    <property type="match status" value="1"/>
</dbReference>
<dbReference type="GO" id="GO:0003824">
    <property type="term" value="F:catalytic activity"/>
    <property type="evidence" value="ECO:0007669"/>
    <property type="project" value="UniProtKB-ARBA"/>
</dbReference>
<name>A0A1S8X459_OPIVI</name>
<evidence type="ECO:0000313" key="2">
    <source>
        <dbReference type="Proteomes" id="UP000243686"/>
    </source>
</evidence>
<proteinExistence type="predicted"/>
<sequence length="476" mass="53658">MFLLWSARRACLMAENHNRSNDSEQTFAEIESWLESLSVESTVNTSRLEQNLEEWLHLINDIASIRNIAFVTSGGTIAPLERRIVRFIDNFSTGSRGASSTEYFLRHGYAVVFFHRRGSLLPYLRTLKNCLSLDTMERIENQLTMDQHHCINYLDWFQLNSNGTDVSVSQAALGYLLPVLTAYSKYKRGLLTLTFETVEDYVVGLYVISKRLMQFVKNESRYKRSLCCYLAAAVSDFYLPLAQRSEHKIPSSASGDNSKPSTLCLDGSGLTIHLESVPKLLPPLILKWASGAFVVSFKLETDRSHLLSVAESRIVNAESHLVVANQLETRFEEVWLVHRLCDPQKCVREHIQVPKSNEGQTTVELEELLVSRLVEIHQSLHLMVLPRQKHNRFRMHRTHRVTEVAGRATAALQSPDKKNAKPCGGDGVNKVVGFDALPTKLNKGLDEVTVAVSVVDDTHRKTRKHGLEQATGTVAT</sequence>
<protein>
    <submittedName>
        <fullName evidence="1">DNA / pantothenate metabolism flavoprotein</fullName>
    </submittedName>
</protein>
<accession>A0A1S8X459</accession>
<dbReference type="GO" id="GO:0015937">
    <property type="term" value="P:coenzyme A biosynthetic process"/>
    <property type="evidence" value="ECO:0007669"/>
    <property type="project" value="UniProtKB-ARBA"/>
</dbReference>
<evidence type="ECO:0000313" key="1">
    <source>
        <dbReference type="EMBL" id="OON21456.1"/>
    </source>
</evidence>
<dbReference type="Gene3D" id="3.40.50.10300">
    <property type="entry name" value="CoaB-like"/>
    <property type="match status" value="1"/>
</dbReference>
<gene>
    <name evidence="1" type="ORF">X801_02648</name>
</gene>
<dbReference type="InterPro" id="IPR035929">
    <property type="entry name" value="CoaB-like_sf"/>
</dbReference>
<dbReference type="EMBL" id="KV892125">
    <property type="protein sequence ID" value="OON21456.1"/>
    <property type="molecule type" value="Genomic_DNA"/>
</dbReference>
<keyword evidence="2" id="KW-1185">Reference proteome</keyword>
<dbReference type="Proteomes" id="UP000243686">
    <property type="component" value="Unassembled WGS sequence"/>
</dbReference>
<reference evidence="1 2" key="1">
    <citation type="submission" date="2015-03" db="EMBL/GenBank/DDBJ databases">
        <title>Draft genome of the nematode, Opisthorchis viverrini.</title>
        <authorList>
            <person name="Mitreva M."/>
        </authorList>
    </citation>
    <scope>NUCLEOTIDE SEQUENCE [LARGE SCALE GENOMIC DNA]</scope>
    <source>
        <strain evidence="1">Khon Kaen</strain>
    </source>
</reference>
<dbReference type="AlphaFoldDB" id="A0A1S8X459"/>
<organism evidence="1 2">
    <name type="scientific">Opisthorchis viverrini</name>
    <name type="common">Southeast Asian liver fluke</name>
    <dbReference type="NCBI Taxonomy" id="6198"/>
    <lineage>
        <taxon>Eukaryota</taxon>
        <taxon>Metazoa</taxon>
        <taxon>Spiralia</taxon>
        <taxon>Lophotrochozoa</taxon>
        <taxon>Platyhelminthes</taxon>
        <taxon>Trematoda</taxon>
        <taxon>Digenea</taxon>
        <taxon>Opisthorchiida</taxon>
        <taxon>Opisthorchiata</taxon>
        <taxon>Opisthorchiidae</taxon>
        <taxon>Opisthorchis</taxon>
    </lineage>
</organism>